<feature type="compositionally biased region" description="Basic residues" evidence="6">
    <location>
        <begin position="257"/>
        <end position="276"/>
    </location>
</feature>
<evidence type="ECO:0000256" key="5">
    <source>
        <dbReference type="ARBA" id="ARBA00035459"/>
    </source>
</evidence>
<accession>A0A1G2HI39</accession>
<dbReference type="PANTHER" id="PTHR13691">
    <property type="entry name" value="RIBOSOMAL PROTEIN L2"/>
    <property type="match status" value="1"/>
</dbReference>
<reference evidence="9 10" key="1">
    <citation type="journal article" date="2016" name="Nat. Commun.">
        <title>Thousands of microbial genomes shed light on interconnected biogeochemical processes in an aquifer system.</title>
        <authorList>
            <person name="Anantharaman K."/>
            <person name="Brown C.T."/>
            <person name="Hug L.A."/>
            <person name="Sharon I."/>
            <person name="Castelle C.J."/>
            <person name="Probst A.J."/>
            <person name="Thomas B.C."/>
            <person name="Singh A."/>
            <person name="Wilkins M.J."/>
            <person name="Karaoz U."/>
            <person name="Brodie E.L."/>
            <person name="Williams K.H."/>
            <person name="Hubbard S.S."/>
            <person name="Banfield J.F."/>
        </authorList>
    </citation>
    <scope>NUCLEOTIDE SEQUENCE [LARGE SCALE GENOMIC DNA]</scope>
</reference>
<comment type="caution">
    <text evidence="9">The sequence shown here is derived from an EMBL/GenBank/DDBJ whole genome shotgun (WGS) entry which is preliminary data.</text>
</comment>
<dbReference type="InterPro" id="IPR022669">
    <property type="entry name" value="Ribosomal_uL2_C"/>
</dbReference>
<dbReference type="PANTHER" id="PTHR13691:SF5">
    <property type="entry name" value="LARGE RIBOSOMAL SUBUNIT PROTEIN UL2M"/>
    <property type="match status" value="1"/>
</dbReference>
<dbReference type="InterPro" id="IPR012340">
    <property type="entry name" value="NA-bd_OB-fold"/>
</dbReference>
<dbReference type="FunFam" id="4.10.950.10:FF:000001">
    <property type="entry name" value="50S ribosomal protein L2"/>
    <property type="match status" value="1"/>
</dbReference>
<dbReference type="Gene3D" id="2.40.50.140">
    <property type="entry name" value="Nucleic acid-binding proteins"/>
    <property type="match status" value="1"/>
</dbReference>
<dbReference type="EMBL" id="MHOK01000006">
    <property type="protein sequence ID" value="OGZ62166.1"/>
    <property type="molecule type" value="Genomic_DNA"/>
</dbReference>
<dbReference type="NCBIfam" id="TIGR01171">
    <property type="entry name" value="rplB_bact"/>
    <property type="match status" value="1"/>
</dbReference>
<evidence type="ECO:0000313" key="9">
    <source>
        <dbReference type="EMBL" id="OGZ62166.1"/>
    </source>
</evidence>
<dbReference type="PIRSF" id="PIRSF002158">
    <property type="entry name" value="Ribosomal_L2"/>
    <property type="match status" value="1"/>
</dbReference>
<proteinExistence type="inferred from homology"/>
<dbReference type="InterPro" id="IPR014722">
    <property type="entry name" value="Rib_uL2_dom2"/>
</dbReference>
<feature type="domain" description="Large ribosomal subunit protein uL2 RNA-binding" evidence="8">
    <location>
        <begin position="40"/>
        <end position="115"/>
    </location>
</feature>
<dbReference type="GO" id="GO:0016740">
    <property type="term" value="F:transferase activity"/>
    <property type="evidence" value="ECO:0007669"/>
    <property type="project" value="InterPro"/>
</dbReference>
<feature type="compositionally biased region" description="Basic residues" evidence="6">
    <location>
        <begin position="206"/>
        <end position="216"/>
    </location>
</feature>
<dbReference type="InterPro" id="IPR014726">
    <property type="entry name" value="Ribosomal_uL2_dom3"/>
</dbReference>
<dbReference type="AlphaFoldDB" id="A0A1G2HI39"/>
<name>A0A1G2HI39_9BACT</name>
<dbReference type="GO" id="GO:0002181">
    <property type="term" value="P:cytoplasmic translation"/>
    <property type="evidence" value="ECO:0007669"/>
    <property type="project" value="TreeGrafter"/>
</dbReference>
<dbReference type="FunFam" id="2.30.30.30:FF:000001">
    <property type="entry name" value="50S ribosomal protein L2"/>
    <property type="match status" value="1"/>
</dbReference>
<comment type="similarity">
    <text evidence="1">Belongs to the universal ribosomal protein uL2 family.</text>
</comment>
<sequence length="276" mass="30588">MKKLKPTTPGQRGRISTDYSVLTKTKPEKSLTTSFHRKKGRSNGKITVRHKGGGSKKLYRNIDFKQDKFGEKLQVLSLEYDPYRSSFIALTKNENGIKKYILAYEGIKVGSVIEIAEKTSIKDGNRMQLKNAPIGTFVHNIEIKPGRGSQLVRSAGSYARVLAHDGGYTQLTMPSSEIRTVQSSVLATIGSVSNPSHREQVLGKAGKNRLRGKRPQVRGSAMSPVAHPHGGGEGRSPIGLKGGPKTRWGKKAYGVKTRSRKKYSNKYIIKRRKTKR</sequence>
<dbReference type="GO" id="GO:0015934">
    <property type="term" value="C:large ribosomal subunit"/>
    <property type="evidence" value="ECO:0007669"/>
    <property type="project" value="InterPro"/>
</dbReference>
<keyword evidence="3" id="KW-0687">Ribonucleoprotein</keyword>
<evidence type="ECO:0000256" key="3">
    <source>
        <dbReference type="ARBA" id="ARBA00023274"/>
    </source>
</evidence>
<dbReference type="Pfam" id="PF03947">
    <property type="entry name" value="Ribosomal_L2_C"/>
    <property type="match status" value="1"/>
</dbReference>
<dbReference type="SUPFAM" id="SSF50249">
    <property type="entry name" value="Nucleic acid-binding proteins"/>
    <property type="match status" value="1"/>
</dbReference>
<evidence type="ECO:0000256" key="2">
    <source>
        <dbReference type="ARBA" id="ARBA00022980"/>
    </source>
</evidence>
<evidence type="ECO:0000256" key="1">
    <source>
        <dbReference type="ARBA" id="ARBA00005636"/>
    </source>
</evidence>
<evidence type="ECO:0000313" key="10">
    <source>
        <dbReference type="Proteomes" id="UP000176770"/>
    </source>
</evidence>
<dbReference type="Proteomes" id="UP000176770">
    <property type="component" value="Unassembled WGS sequence"/>
</dbReference>
<dbReference type="SMART" id="SM01382">
    <property type="entry name" value="Ribosomal_L2_C"/>
    <property type="match status" value="1"/>
</dbReference>
<evidence type="ECO:0000256" key="6">
    <source>
        <dbReference type="SAM" id="MobiDB-lite"/>
    </source>
</evidence>
<dbReference type="InterPro" id="IPR002171">
    <property type="entry name" value="Ribosomal_uL2"/>
</dbReference>
<dbReference type="InterPro" id="IPR022666">
    <property type="entry name" value="Ribosomal_uL2_RNA-bd_dom"/>
</dbReference>
<dbReference type="STRING" id="1802165.A3F94_01125"/>
<dbReference type="GO" id="GO:0003723">
    <property type="term" value="F:RNA binding"/>
    <property type="evidence" value="ECO:0007669"/>
    <property type="project" value="InterPro"/>
</dbReference>
<dbReference type="Gene3D" id="2.30.30.30">
    <property type="match status" value="1"/>
</dbReference>
<evidence type="ECO:0000259" key="7">
    <source>
        <dbReference type="SMART" id="SM01382"/>
    </source>
</evidence>
<dbReference type="SMART" id="SM01383">
    <property type="entry name" value="Ribosomal_L2"/>
    <property type="match status" value="1"/>
</dbReference>
<evidence type="ECO:0000259" key="8">
    <source>
        <dbReference type="SMART" id="SM01383"/>
    </source>
</evidence>
<dbReference type="SUPFAM" id="SSF50104">
    <property type="entry name" value="Translation proteins SH3-like domain"/>
    <property type="match status" value="1"/>
</dbReference>
<dbReference type="InterPro" id="IPR005880">
    <property type="entry name" value="Ribosomal_uL2_bac/org-type"/>
</dbReference>
<organism evidence="9 10">
    <name type="scientific">Candidatus Spechtbacteria bacterium RIFCSPLOWO2_12_FULL_38_22</name>
    <dbReference type="NCBI Taxonomy" id="1802165"/>
    <lineage>
        <taxon>Bacteria</taxon>
        <taxon>Candidatus Spechtiibacteriota</taxon>
    </lineage>
</organism>
<keyword evidence="2 9" id="KW-0689">Ribosomal protein</keyword>
<protein>
    <recommendedName>
        <fullName evidence="4">Large ribosomal subunit protein uL2</fullName>
    </recommendedName>
    <alternativeName>
        <fullName evidence="5">50S ribosomal protein L2</fullName>
    </alternativeName>
</protein>
<dbReference type="Pfam" id="PF00181">
    <property type="entry name" value="Ribosomal_L2_N"/>
    <property type="match status" value="1"/>
</dbReference>
<dbReference type="Gene3D" id="4.10.950.10">
    <property type="entry name" value="Ribosomal protein L2, domain 3"/>
    <property type="match status" value="1"/>
</dbReference>
<feature type="region of interest" description="Disordered" evidence="6">
    <location>
        <begin position="200"/>
        <end position="276"/>
    </location>
</feature>
<dbReference type="InterPro" id="IPR008991">
    <property type="entry name" value="Translation_prot_SH3-like_sf"/>
</dbReference>
<gene>
    <name evidence="9" type="ORF">A3F94_01125</name>
</gene>
<feature type="domain" description="Large ribosomal subunit protein uL2 C-terminal" evidence="7">
    <location>
        <begin position="121"/>
        <end position="251"/>
    </location>
</feature>
<evidence type="ECO:0000256" key="4">
    <source>
        <dbReference type="ARBA" id="ARBA00035242"/>
    </source>
</evidence>
<dbReference type="GO" id="GO:0003735">
    <property type="term" value="F:structural constituent of ribosome"/>
    <property type="evidence" value="ECO:0007669"/>
    <property type="project" value="InterPro"/>
</dbReference>